<dbReference type="EMBL" id="QJSQ01000053">
    <property type="protein sequence ID" value="PYE12716.1"/>
    <property type="molecule type" value="Genomic_DNA"/>
</dbReference>
<dbReference type="Proteomes" id="UP000533533">
    <property type="component" value="Unassembled WGS sequence"/>
</dbReference>
<evidence type="ECO:0000313" key="8">
    <source>
        <dbReference type="Proteomes" id="UP000247772"/>
    </source>
</evidence>
<comment type="caution">
    <text evidence="7">The sequence shown here is derived from an EMBL/GenBank/DDBJ whole genome shotgun (WGS) entry which is preliminary data.</text>
</comment>
<dbReference type="AlphaFoldDB" id="A0A2U1A6W1"/>
<evidence type="ECO:0000313" key="7">
    <source>
        <dbReference type="EMBL" id="PYE12716.1"/>
    </source>
</evidence>
<evidence type="ECO:0000256" key="1">
    <source>
        <dbReference type="ARBA" id="ARBA00010529"/>
    </source>
</evidence>
<sequence length="92" mass="9318">MSRQERIDTVVAGTSGSKTATSDRVNAVPGIIVQALADRGSVQPVGFGSFSVGRCAARAGCSSSTGAVIYVPATKTMKFTAGRALREAVSAP</sequence>
<evidence type="ECO:0000256" key="5">
    <source>
        <dbReference type="SAM" id="MobiDB-lite"/>
    </source>
</evidence>
<gene>
    <name evidence="7" type="ORF">C7410_15324</name>
    <name evidence="6" type="ORF">FHX59_002246</name>
</gene>
<reference evidence="7 8" key="1">
    <citation type="submission" date="2018-06" db="EMBL/GenBank/DDBJ databases">
        <title>Genomic Encyclopedia of Type Strains, Phase IV (KMG-V): Genome sequencing to study the core and pangenomes of soil and plant-associated prokaryotes.</title>
        <authorList>
            <person name="Whitman W."/>
        </authorList>
    </citation>
    <scope>NUCLEOTIDE SEQUENCE [LARGE SCALE GENOMIC DNA]</scope>
    <source>
        <strain evidence="7 8">SRCL-318</strain>
        <strain evidence="6 9">SRMrh-85</strain>
    </source>
</reference>
<evidence type="ECO:0000256" key="2">
    <source>
        <dbReference type="ARBA" id="ARBA00023067"/>
    </source>
</evidence>
<keyword evidence="3 7" id="KW-0238">DNA-binding</keyword>
<dbReference type="InterPro" id="IPR000119">
    <property type="entry name" value="Hist_DNA-bd"/>
</dbReference>
<evidence type="ECO:0000313" key="6">
    <source>
        <dbReference type="EMBL" id="MBB2927825.1"/>
    </source>
</evidence>
<dbReference type="GO" id="GO:0003677">
    <property type="term" value="F:DNA binding"/>
    <property type="evidence" value="ECO:0007669"/>
    <property type="project" value="UniProtKB-KW"/>
</dbReference>
<dbReference type="InterPro" id="IPR010992">
    <property type="entry name" value="IHF-like_DNA-bd_dom_sf"/>
</dbReference>
<dbReference type="EMBL" id="JACHVZ010000006">
    <property type="protein sequence ID" value="MBB2927825.1"/>
    <property type="molecule type" value="Genomic_DNA"/>
</dbReference>
<dbReference type="GO" id="GO:0030261">
    <property type="term" value="P:chromosome condensation"/>
    <property type="evidence" value="ECO:0007669"/>
    <property type="project" value="UniProtKB-KW"/>
</dbReference>
<dbReference type="SMART" id="SM00411">
    <property type="entry name" value="BHL"/>
    <property type="match status" value="1"/>
</dbReference>
<dbReference type="PANTHER" id="PTHR33175">
    <property type="entry name" value="DNA-BINDING PROTEIN HU"/>
    <property type="match status" value="1"/>
</dbReference>
<keyword evidence="9" id="KW-1185">Reference proteome</keyword>
<dbReference type="OrthoDB" id="9799835at2"/>
<dbReference type="Proteomes" id="UP000247772">
    <property type="component" value="Unassembled WGS sequence"/>
</dbReference>
<dbReference type="PRINTS" id="PR01727">
    <property type="entry name" value="DNABINDINGHU"/>
</dbReference>
<evidence type="ECO:0000256" key="4">
    <source>
        <dbReference type="RuleBase" id="RU003939"/>
    </source>
</evidence>
<protein>
    <submittedName>
        <fullName evidence="7">DNA-binding protein HU-beta</fullName>
    </submittedName>
</protein>
<dbReference type="GO" id="GO:0030527">
    <property type="term" value="F:structural constituent of chromatin"/>
    <property type="evidence" value="ECO:0007669"/>
    <property type="project" value="InterPro"/>
</dbReference>
<proteinExistence type="inferred from homology"/>
<evidence type="ECO:0000256" key="3">
    <source>
        <dbReference type="ARBA" id="ARBA00023125"/>
    </source>
</evidence>
<dbReference type="Gene3D" id="4.10.520.10">
    <property type="entry name" value="IHF-like DNA-binding proteins"/>
    <property type="match status" value="1"/>
</dbReference>
<feature type="compositionally biased region" description="Polar residues" evidence="5">
    <location>
        <begin position="12"/>
        <end position="21"/>
    </location>
</feature>
<dbReference type="SUPFAM" id="SSF47729">
    <property type="entry name" value="IHF-like DNA-binding proteins"/>
    <property type="match status" value="1"/>
</dbReference>
<accession>A0A2U1A6W1</accession>
<dbReference type="Pfam" id="PF00216">
    <property type="entry name" value="Bac_DNA_binding"/>
    <property type="match status" value="1"/>
</dbReference>
<feature type="region of interest" description="Disordered" evidence="5">
    <location>
        <begin position="1"/>
        <end position="21"/>
    </location>
</feature>
<evidence type="ECO:0000313" key="9">
    <source>
        <dbReference type="Proteomes" id="UP000533533"/>
    </source>
</evidence>
<dbReference type="RefSeq" id="WP_110386540.1">
    <property type="nucleotide sequence ID" value="NZ_JACHVZ010000006.1"/>
</dbReference>
<organism evidence="7 8">
    <name type="scientific">Paraburkholderia silvatlantica</name>
    <dbReference type="NCBI Taxonomy" id="321895"/>
    <lineage>
        <taxon>Bacteria</taxon>
        <taxon>Pseudomonadati</taxon>
        <taxon>Pseudomonadota</taxon>
        <taxon>Betaproteobacteria</taxon>
        <taxon>Burkholderiales</taxon>
        <taxon>Burkholderiaceae</taxon>
        <taxon>Paraburkholderia</taxon>
    </lineage>
</organism>
<dbReference type="PANTHER" id="PTHR33175:SF3">
    <property type="entry name" value="DNA-BINDING PROTEIN HU-BETA"/>
    <property type="match status" value="1"/>
</dbReference>
<keyword evidence="2" id="KW-0226">DNA condensation</keyword>
<name>A0A2U1A6W1_9BURK</name>
<comment type="similarity">
    <text evidence="1 4">Belongs to the bacterial histone-like protein family.</text>
</comment>